<comment type="pathway">
    <text evidence="1">Amino-acid biosynthesis; L-tryptophan biosynthesis; L-tryptophan from chorismate: step 5/5.</text>
</comment>
<keyword evidence="2" id="KW-0028">Amino-acid biosynthesis</keyword>
<dbReference type="PANTHER" id="PTHR43406">
    <property type="entry name" value="TRYPTOPHAN SYNTHASE, ALPHA CHAIN"/>
    <property type="match status" value="1"/>
</dbReference>
<dbReference type="GO" id="GO:0009507">
    <property type="term" value="C:chloroplast"/>
    <property type="evidence" value="ECO:0007669"/>
    <property type="project" value="TreeGrafter"/>
</dbReference>
<evidence type="ECO:0000256" key="7">
    <source>
        <dbReference type="ARBA" id="ARBA00060788"/>
    </source>
</evidence>
<dbReference type="InterPro" id="IPR013785">
    <property type="entry name" value="Aldolase_TIM"/>
</dbReference>
<evidence type="ECO:0000256" key="9">
    <source>
        <dbReference type="SAM" id="MobiDB-lite"/>
    </source>
</evidence>
<dbReference type="NCBIfam" id="TIGR00262">
    <property type="entry name" value="trpA"/>
    <property type="match status" value="1"/>
</dbReference>
<dbReference type="Gene3D" id="3.20.20.70">
    <property type="entry name" value="Aldolase class I"/>
    <property type="match status" value="1"/>
</dbReference>
<dbReference type="EnsemblPlants" id="AET3Gv20075300.4">
    <property type="protein sequence ID" value="AET3Gv20075300.4"/>
    <property type="gene ID" value="AET3Gv20075300"/>
</dbReference>
<evidence type="ECO:0000256" key="3">
    <source>
        <dbReference type="ARBA" id="ARBA00022822"/>
    </source>
</evidence>
<dbReference type="Gramene" id="AET3Gv20075300.4">
    <property type="protein sequence ID" value="AET3Gv20075300.4"/>
    <property type="gene ID" value="AET3Gv20075300"/>
</dbReference>
<organism evidence="10 11">
    <name type="scientific">Aegilops tauschii subsp. strangulata</name>
    <name type="common">Goatgrass</name>
    <dbReference type="NCBI Taxonomy" id="200361"/>
    <lineage>
        <taxon>Eukaryota</taxon>
        <taxon>Viridiplantae</taxon>
        <taxon>Streptophyta</taxon>
        <taxon>Embryophyta</taxon>
        <taxon>Tracheophyta</taxon>
        <taxon>Spermatophyta</taxon>
        <taxon>Magnoliopsida</taxon>
        <taxon>Liliopsida</taxon>
        <taxon>Poales</taxon>
        <taxon>Poaceae</taxon>
        <taxon>BOP clade</taxon>
        <taxon>Pooideae</taxon>
        <taxon>Triticodae</taxon>
        <taxon>Triticeae</taxon>
        <taxon>Triticinae</taxon>
        <taxon>Aegilops</taxon>
    </lineage>
</organism>
<evidence type="ECO:0000256" key="6">
    <source>
        <dbReference type="ARBA" id="ARBA00049047"/>
    </source>
</evidence>
<reference evidence="10" key="4">
    <citation type="submission" date="2019-03" db="UniProtKB">
        <authorList>
            <consortium name="EnsemblPlants"/>
        </authorList>
    </citation>
    <scope>IDENTIFICATION</scope>
</reference>
<evidence type="ECO:0000256" key="1">
    <source>
        <dbReference type="ARBA" id="ARBA00004733"/>
    </source>
</evidence>
<dbReference type="AlphaFoldDB" id="A0A453DTK5"/>
<evidence type="ECO:0000256" key="5">
    <source>
        <dbReference type="ARBA" id="ARBA00023239"/>
    </source>
</evidence>
<dbReference type="Proteomes" id="UP000015105">
    <property type="component" value="Chromosome 3D"/>
</dbReference>
<dbReference type="CDD" id="cd04724">
    <property type="entry name" value="Tryptophan_synthase_alpha"/>
    <property type="match status" value="1"/>
</dbReference>
<reference evidence="10" key="3">
    <citation type="journal article" date="2017" name="Nature">
        <title>Genome sequence of the progenitor of the wheat D genome Aegilops tauschii.</title>
        <authorList>
            <person name="Luo M.C."/>
            <person name="Gu Y.Q."/>
            <person name="Puiu D."/>
            <person name="Wang H."/>
            <person name="Twardziok S.O."/>
            <person name="Deal K.R."/>
            <person name="Huo N."/>
            <person name="Zhu T."/>
            <person name="Wang L."/>
            <person name="Wang Y."/>
            <person name="McGuire P.E."/>
            <person name="Liu S."/>
            <person name="Long H."/>
            <person name="Ramasamy R.K."/>
            <person name="Rodriguez J.C."/>
            <person name="Van S.L."/>
            <person name="Yuan L."/>
            <person name="Wang Z."/>
            <person name="Xia Z."/>
            <person name="Xiao L."/>
            <person name="Anderson O.D."/>
            <person name="Ouyang S."/>
            <person name="Liang Y."/>
            <person name="Zimin A.V."/>
            <person name="Pertea G."/>
            <person name="Qi P."/>
            <person name="Bennetzen J.L."/>
            <person name="Dai X."/>
            <person name="Dawson M.W."/>
            <person name="Muller H.G."/>
            <person name="Kugler K."/>
            <person name="Rivarola-Duarte L."/>
            <person name="Spannagl M."/>
            <person name="Mayer K.F.X."/>
            <person name="Lu F.H."/>
            <person name="Bevan M.W."/>
            <person name="Leroy P."/>
            <person name="Li P."/>
            <person name="You F.M."/>
            <person name="Sun Q."/>
            <person name="Liu Z."/>
            <person name="Lyons E."/>
            <person name="Wicker T."/>
            <person name="Salzberg S.L."/>
            <person name="Devos K.M."/>
            <person name="Dvorak J."/>
        </authorList>
    </citation>
    <scope>NUCLEOTIDE SEQUENCE [LARGE SCALE GENOMIC DNA]</scope>
    <source>
        <strain evidence="10">cv. AL8/78</strain>
    </source>
</reference>
<sequence length="309" mass="31843">DKPSIVSLHRTDSMSGNPAATVPAGSLAEAPAPVPVPAVAGERGLSVSQAMSKVMEKGMQTAFIPYITAGDPDLATTAAALRLLDALGADVVELGMPFSDASADGAVIKASAARALAAGATADAIMAMLKEVTPELSCPVVIFSYFSPIAQRGTASFAAAVKEAGVKGLIVPDLPYAETSAFRDEAIKNELELVLLTTPSTPPERMKEITEASGGFVYLVSVDGVTGARATVNPRVESLLKEIKQVTDKAVAVGFGISTPDHVKQIAEWGADGVIIGSAMVKQLGEAASPEEGLKRLEVYARSLKDALP</sequence>
<dbReference type="GO" id="GO:0005829">
    <property type="term" value="C:cytosol"/>
    <property type="evidence" value="ECO:0007669"/>
    <property type="project" value="TreeGrafter"/>
</dbReference>
<reference evidence="11" key="2">
    <citation type="journal article" date="2017" name="Nat. Plants">
        <title>The Aegilops tauschii genome reveals multiple impacts of transposons.</title>
        <authorList>
            <person name="Zhao G."/>
            <person name="Zou C."/>
            <person name="Li K."/>
            <person name="Wang K."/>
            <person name="Li T."/>
            <person name="Gao L."/>
            <person name="Zhang X."/>
            <person name="Wang H."/>
            <person name="Yang Z."/>
            <person name="Liu X."/>
            <person name="Jiang W."/>
            <person name="Mao L."/>
            <person name="Kong X."/>
            <person name="Jiao Y."/>
            <person name="Jia J."/>
        </authorList>
    </citation>
    <scope>NUCLEOTIDE SEQUENCE [LARGE SCALE GENOMIC DNA]</scope>
    <source>
        <strain evidence="11">cv. AL8/78</strain>
    </source>
</reference>
<evidence type="ECO:0000256" key="2">
    <source>
        <dbReference type="ARBA" id="ARBA00022605"/>
    </source>
</evidence>
<dbReference type="InterPro" id="IPR002028">
    <property type="entry name" value="Trp_synthase_suA"/>
</dbReference>
<evidence type="ECO:0000313" key="11">
    <source>
        <dbReference type="Proteomes" id="UP000015105"/>
    </source>
</evidence>
<dbReference type="SUPFAM" id="SSF51366">
    <property type="entry name" value="Ribulose-phoshate binding barrel"/>
    <property type="match status" value="1"/>
</dbReference>
<proteinExistence type="inferred from homology"/>
<dbReference type="PANTHER" id="PTHR43406:SF8">
    <property type="entry name" value="TRYPTOPHAN SYNTHASE"/>
    <property type="match status" value="1"/>
</dbReference>
<keyword evidence="5" id="KW-0456">Lyase</keyword>
<protein>
    <submittedName>
        <fullName evidence="10">Uncharacterized protein</fullName>
    </submittedName>
</protein>
<comment type="similarity">
    <text evidence="7 8">Belongs to the TrpA family.</text>
</comment>
<evidence type="ECO:0000313" key="10">
    <source>
        <dbReference type="EnsemblPlants" id="AET3Gv20075300.4"/>
    </source>
</evidence>
<keyword evidence="4" id="KW-0057">Aromatic amino acid biosynthesis</keyword>
<accession>A0A453DTK5</accession>
<keyword evidence="11" id="KW-1185">Reference proteome</keyword>
<name>A0A453DTK5_AEGTS</name>
<dbReference type="STRING" id="200361.A0A453DTK5"/>
<dbReference type="Pfam" id="PF00290">
    <property type="entry name" value="Trp_syntA"/>
    <property type="match status" value="1"/>
</dbReference>
<dbReference type="HAMAP" id="MF_00131">
    <property type="entry name" value="Trp_synth_alpha"/>
    <property type="match status" value="1"/>
</dbReference>
<comment type="catalytic activity">
    <reaction evidence="6">
        <text>(1S,2R)-1-C-(indol-3-yl)glycerol 3-phosphate + L-serine = D-glyceraldehyde 3-phosphate + L-tryptophan + H2O</text>
        <dbReference type="Rhea" id="RHEA:10532"/>
        <dbReference type="ChEBI" id="CHEBI:15377"/>
        <dbReference type="ChEBI" id="CHEBI:33384"/>
        <dbReference type="ChEBI" id="CHEBI:57912"/>
        <dbReference type="ChEBI" id="CHEBI:58866"/>
        <dbReference type="ChEBI" id="CHEBI:59776"/>
        <dbReference type="EC" id="4.2.1.20"/>
    </reaction>
</comment>
<dbReference type="GO" id="GO:0004834">
    <property type="term" value="F:tryptophan synthase activity"/>
    <property type="evidence" value="ECO:0007669"/>
    <property type="project" value="UniProtKB-EC"/>
</dbReference>
<evidence type="ECO:0000256" key="4">
    <source>
        <dbReference type="ARBA" id="ARBA00023141"/>
    </source>
</evidence>
<dbReference type="InterPro" id="IPR011060">
    <property type="entry name" value="RibuloseP-bd_barrel"/>
</dbReference>
<reference evidence="11" key="1">
    <citation type="journal article" date="2014" name="Science">
        <title>Ancient hybridizations among the ancestral genomes of bread wheat.</title>
        <authorList>
            <consortium name="International Wheat Genome Sequencing Consortium,"/>
            <person name="Marcussen T."/>
            <person name="Sandve S.R."/>
            <person name="Heier L."/>
            <person name="Spannagl M."/>
            <person name="Pfeifer M."/>
            <person name="Jakobsen K.S."/>
            <person name="Wulff B.B."/>
            <person name="Steuernagel B."/>
            <person name="Mayer K.F."/>
            <person name="Olsen O.A."/>
        </authorList>
    </citation>
    <scope>NUCLEOTIDE SEQUENCE [LARGE SCALE GENOMIC DNA]</scope>
    <source>
        <strain evidence="11">cv. AL8/78</strain>
    </source>
</reference>
<keyword evidence="3" id="KW-0822">Tryptophan biosynthesis</keyword>
<reference evidence="10" key="5">
    <citation type="journal article" date="2021" name="G3 (Bethesda)">
        <title>Aegilops tauschii genome assembly Aet v5.0 features greater sequence contiguity and improved annotation.</title>
        <authorList>
            <person name="Wang L."/>
            <person name="Zhu T."/>
            <person name="Rodriguez J.C."/>
            <person name="Deal K.R."/>
            <person name="Dubcovsky J."/>
            <person name="McGuire P.E."/>
            <person name="Lux T."/>
            <person name="Spannagl M."/>
            <person name="Mayer K.F.X."/>
            <person name="Baldrich P."/>
            <person name="Meyers B.C."/>
            <person name="Huo N."/>
            <person name="Gu Y.Q."/>
            <person name="Zhou H."/>
            <person name="Devos K.M."/>
            <person name="Bennetzen J.L."/>
            <person name="Unver T."/>
            <person name="Budak H."/>
            <person name="Gulick P.J."/>
            <person name="Galiba G."/>
            <person name="Kalapos B."/>
            <person name="Nelson D.R."/>
            <person name="Li P."/>
            <person name="You F.M."/>
            <person name="Luo M.C."/>
            <person name="Dvorak J."/>
        </authorList>
    </citation>
    <scope>NUCLEOTIDE SEQUENCE [LARGE SCALE GENOMIC DNA]</scope>
    <source>
        <strain evidence="10">cv. AL8/78</strain>
    </source>
</reference>
<dbReference type="FunFam" id="3.20.20.70:FF:000107">
    <property type="entry name" value="Tryptophan synthase alpha chain, chloroplastic"/>
    <property type="match status" value="1"/>
</dbReference>
<evidence type="ECO:0000256" key="8">
    <source>
        <dbReference type="RuleBase" id="RU003662"/>
    </source>
</evidence>
<feature type="region of interest" description="Disordered" evidence="9">
    <location>
        <begin position="1"/>
        <end position="24"/>
    </location>
</feature>
<dbReference type="UniPathway" id="UPA00035">
    <property type="reaction ID" value="UER00044"/>
</dbReference>